<comment type="pathway">
    <text evidence="1">Cofactor biosynthesis; ubiquinone biosynthesis.</text>
</comment>
<dbReference type="HAMAP" id="MF_02231">
    <property type="entry name" value="UbiT"/>
    <property type="match status" value="1"/>
</dbReference>
<evidence type="ECO:0000259" key="2">
    <source>
        <dbReference type="Pfam" id="PF02036"/>
    </source>
</evidence>
<dbReference type="Pfam" id="PF02036">
    <property type="entry name" value="SCP2"/>
    <property type="match status" value="1"/>
</dbReference>
<gene>
    <name evidence="1" type="primary">ubiT</name>
    <name evidence="3" type="ORF">H8K26_15815</name>
</gene>
<comment type="similarity">
    <text evidence="1">Belongs to the UbiT family.</text>
</comment>
<name>A0ABR6XJ51_9BURK</name>
<evidence type="ECO:0000256" key="1">
    <source>
        <dbReference type="HAMAP-Rule" id="MF_02231"/>
    </source>
</evidence>
<dbReference type="InterPro" id="IPR016830">
    <property type="entry name" value="UbiT"/>
</dbReference>
<reference evidence="3 4" key="1">
    <citation type="submission" date="2020-08" db="EMBL/GenBank/DDBJ databases">
        <title>Novel species isolated from subtropical streams in China.</title>
        <authorList>
            <person name="Lu H."/>
        </authorList>
    </citation>
    <scope>NUCLEOTIDE SEQUENCE [LARGE SCALE GENOMIC DNA]</scope>
    <source>
        <strain evidence="3 4">CCTCC AB 2015119</strain>
    </source>
</reference>
<organism evidence="3 4">
    <name type="scientific">Undibacterium aquatile</name>
    <dbReference type="NCBI Taxonomy" id="1537398"/>
    <lineage>
        <taxon>Bacteria</taxon>
        <taxon>Pseudomonadati</taxon>
        <taxon>Pseudomonadota</taxon>
        <taxon>Betaproteobacteria</taxon>
        <taxon>Burkholderiales</taxon>
        <taxon>Oxalobacteraceae</taxon>
        <taxon>Undibacterium</taxon>
    </lineage>
</organism>
<dbReference type="SUPFAM" id="SSF55718">
    <property type="entry name" value="SCP-like"/>
    <property type="match status" value="1"/>
</dbReference>
<dbReference type="InterPro" id="IPR003033">
    <property type="entry name" value="SCP2_sterol-bd_dom"/>
</dbReference>
<feature type="domain" description="SCP2" evidence="2">
    <location>
        <begin position="46"/>
        <end position="127"/>
    </location>
</feature>
<dbReference type="Gene3D" id="3.30.1050.10">
    <property type="entry name" value="SCP2 sterol-binding domain"/>
    <property type="match status" value="1"/>
</dbReference>
<dbReference type="Proteomes" id="UP000637632">
    <property type="component" value="Unassembled WGS sequence"/>
</dbReference>
<dbReference type="InterPro" id="IPR036527">
    <property type="entry name" value="SCP2_sterol-bd_dom_sf"/>
</dbReference>
<keyword evidence="4" id="KW-1185">Reference proteome</keyword>
<sequence length="153" mass="17567">MDLSQFRFPAPFQQLGKWMPTPLATAPLMLALEIARRKELLVAPDTLYGKTFRIQVEDLGLSLCFYCDQGKFRPVYKNARETEADVSLSASSADFFQMASGMEDADTLFFRRRLRIEGNTELGVAVKYWIDASERPAWLSRFAERFLRQPESV</sequence>
<accession>A0ABR6XJ51</accession>
<protein>
    <recommendedName>
        <fullName evidence="1">Ubiquinone biosynthesis accessory factor UbiT</fullName>
    </recommendedName>
</protein>
<evidence type="ECO:0000313" key="4">
    <source>
        <dbReference type="Proteomes" id="UP000637632"/>
    </source>
</evidence>
<keyword evidence="1" id="KW-0831">Ubiquinone biosynthesis</keyword>
<comment type="function">
    <text evidence="1">Required for O(2)-independent ubiquinone (coenzyme Q) biosynthesis. Likely functions as an accessory factor.</text>
</comment>
<proteinExistence type="inferred from homology"/>
<dbReference type="EMBL" id="JACOFT010000006">
    <property type="protein sequence ID" value="MBC3812912.1"/>
    <property type="molecule type" value="Genomic_DNA"/>
</dbReference>
<comment type="caution">
    <text evidence="3">The sequence shown here is derived from an EMBL/GenBank/DDBJ whole genome shotgun (WGS) entry which is preliminary data.</text>
</comment>
<evidence type="ECO:0000313" key="3">
    <source>
        <dbReference type="EMBL" id="MBC3812912.1"/>
    </source>
</evidence>